<proteinExistence type="predicted"/>
<evidence type="ECO:0000256" key="7">
    <source>
        <dbReference type="SAM" id="MobiDB-lite"/>
    </source>
</evidence>
<dbReference type="Pfam" id="PF04800">
    <property type="entry name" value="NDUS4"/>
    <property type="match status" value="1"/>
</dbReference>
<feature type="region of interest" description="Disordered" evidence="7">
    <location>
        <begin position="1"/>
        <end position="22"/>
    </location>
</feature>
<accession>A0A7W6RZP0</accession>
<evidence type="ECO:0000256" key="3">
    <source>
        <dbReference type="ARBA" id="ARBA00022660"/>
    </source>
</evidence>
<name>A0A7W6RZP0_9PROT</name>
<gene>
    <name evidence="8" type="ORF">GGD88_001782</name>
</gene>
<dbReference type="GO" id="GO:0022900">
    <property type="term" value="P:electron transport chain"/>
    <property type="evidence" value="ECO:0007669"/>
    <property type="project" value="InterPro"/>
</dbReference>
<comment type="caution">
    <text evidence="8">The sequence shown here is derived from an EMBL/GenBank/DDBJ whole genome shotgun (WGS) entry which is preliminary data.</text>
</comment>
<dbReference type="GO" id="GO:0016020">
    <property type="term" value="C:membrane"/>
    <property type="evidence" value="ECO:0007669"/>
    <property type="project" value="UniProtKB-SubCell"/>
</dbReference>
<organism evidence="8 9">
    <name type="scientific">Roseospira goensis</name>
    <dbReference type="NCBI Taxonomy" id="391922"/>
    <lineage>
        <taxon>Bacteria</taxon>
        <taxon>Pseudomonadati</taxon>
        <taxon>Pseudomonadota</taxon>
        <taxon>Alphaproteobacteria</taxon>
        <taxon>Rhodospirillales</taxon>
        <taxon>Rhodospirillaceae</taxon>
        <taxon>Roseospira</taxon>
    </lineage>
</organism>
<keyword evidence="4" id="KW-0809">Transit peptide</keyword>
<dbReference type="PANTHER" id="PTHR12219:SF8">
    <property type="entry name" value="NADH DEHYDROGENASE [UBIQUINONE] IRON-SULFUR PROTEIN 4, MITOCHONDRIAL"/>
    <property type="match status" value="1"/>
</dbReference>
<evidence type="ECO:0000256" key="5">
    <source>
        <dbReference type="ARBA" id="ARBA00022982"/>
    </source>
</evidence>
<dbReference type="Proteomes" id="UP000555728">
    <property type="component" value="Unassembled WGS sequence"/>
</dbReference>
<dbReference type="Gene3D" id="3.30.160.190">
    <property type="entry name" value="atu1810 like domain"/>
    <property type="match status" value="1"/>
</dbReference>
<keyword evidence="3" id="KW-0679">Respiratory chain</keyword>
<comment type="subcellular location">
    <subcellularLocation>
        <location evidence="1">Membrane</location>
    </subcellularLocation>
</comment>
<dbReference type="AlphaFoldDB" id="A0A7W6RZP0"/>
<evidence type="ECO:0000256" key="2">
    <source>
        <dbReference type="ARBA" id="ARBA00022448"/>
    </source>
</evidence>
<evidence type="ECO:0008006" key="10">
    <source>
        <dbReference type="Google" id="ProtNLM"/>
    </source>
</evidence>
<keyword evidence="9" id="KW-1185">Reference proteome</keyword>
<sequence>MSKTVRIFQPAKSAMQSGRGTSRQWVLEFEPDQPQRNDALMGWVGRGDTVNQLRLYFPTKREAIAHAQRNGWAVRVHEPAKRRWRPKSYAENFAYNKVT</sequence>
<evidence type="ECO:0000313" key="8">
    <source>
        <dbReference type="EMBL" id="MBB4286057.1"/>
    </source>
</evidence>
<dbReference type="EMBL" id="JACIGI010000012">
    <property type="protein sequence ID" value="MBB4286057.1"/>
    <property type="molecule type" value="Genomic_DNA"/>
</dbReference>
<keyword evidence="2" id="KW-0813">Transport</keyword>
<reference evidence="8 9" key="1">
    <citation type="submission" date="2020-08" db="EMBL/GenBank/DDBJ databases">
        <title>Genome sequencing of Purple Non-Sulfur Bacteria from various extreme environments.</title>
        <authorList>
            <person name="Mayer M."/>
        </authorList>
    </citation>
    <scope>NUCLEOTIDE SEQUENCE [LARGE SCALE GENOMIC DNA]</scope>
    <source>
        <strain evidence="8 9">JA135</strain>
    </source>
</reference>
<dbReference type="PANTHER" id="PTHR12219">
    <property type="entry name" value="NADH-UBIQUINONE OXIDOREDUCTASE"/>
    <property type="match status" value="1"/>
</dbReference>
<dbReference type="InterPro" id="IPR038532">
    <property type="entry name" value="NDUFS4-like_sf"/>
</dbReference>
<protein>
    <recommendedName>
        <fullName evidence="10">ETC complex I subunit</fullName>
    </recommendedName>
</protein>
<keyword evidence="5" id="KW-0249">Electron transport</keyword>
<dbReference type="RefSeq" id="WP_184434318.1">
    <property type="nucleotide sequence ID" value="NZ_JACIGI010000012.1"/>
</dbReference>
<evidence type="ECO:0000256" key="4">
    <source>
        <dbReference type="ARBA" id="ARBA00022946"/>
    </source>
</evidence>
<evidence type="ECO:0000313" key="9">
    <source>
        <dbReference type="Proteomes" id="UP000555728"/>
    </source>
</evidence>
<dbReference type="InterPro" id="IPR006885">
    <property type="entry name" value="NADH_UbQ_FeS_4_mit-like"/>
</dbReference>
<keyword evidence="6" id="KW-0472">Membrane</keyword>
<evidence type="ECO:0000256" key="1">
    <source>
        <dbReference type="ARBA" id="ARBA00004370"/>
    </source>
</evidence>
<evidence type="ECO:0000256" key="6">
    <source>
        <dbReference type="ARBA" id="ARBA00023136"/>
    </source>
</evidence>